<protein>
    <recommendedName>
        <fullName evidence="5 14">Adenine DNA glycosylase</fullName>
        <ecNumber evidence="4 14">3.2.2.31</ecNumber>
    </recommendedName>
</protein>
<keyword evidence="13 14" id="KW-0326">Glycosidase</keyword>
<proteinExistence type="inferred from homology"/>
<dbReference type="GO" id="GO:0046872">
    <property type="term" value="F:metal ion binding"/>
    <property type="evidence" value="ECO:0007669"/>
    <property type="project" value="UniProtKB-UniRule"/>
</dbReference>
<keyword evidence="10 14" id="KW-0408">Iron</keyword>
<evidence type="ECO:0000313" key="17">
    <source>
        <dbReference type="Proteomes" id="UP001139054"/>
    </source>
</evidence>
<dbReference type="InterPro" id="IPR000445">
    <property type="entry name" value="HhH_motif"/>
</dbReference>
<keyword evidence="11" id="KW-0411">Iron-sulfur</keyword>
<sequence length="365" mass="39557">MSPKSALKAKSEPVQSAGSARPTLLLAWYDRHRRRLPWRAAPGEISDPYRVWLSEIMLQQTTVKAVGPYFEKFVARWPDVAALGSASLDDVLRMWAGLGYYSRARNLYACAVAVACEHGGVFPDTEEGLRALPGIGPYTAAAIAAIAFDRHTMPVDGNIERVVSRLYAVEDELPQAKPLIQQLAATLLANSRAGDSAQALMDLGASICTPKKPACSLCPLKEDCAARAQGTQETFPRKAPKKSGTLRRGAAFVVTRGDELLVRSRPEKGLLGGMTEVPGSDWLAGQEDAAAKQQAPDIKGLSRWQRKVGVVTHVFTHFPLELVVYTAKAEARARAPAGMRWVPIATLADEALPNVMRKVIAHALD</sequence>
<keyword evidence="7" id="KW-0479">Metal-binding</keyword>
<dbReference type="EC" id="3.2.2.31" evidence="4 14"/>
<evidence type="ECO:0000256" key="6">
    <source>
        <dbReference type="ARBA" id="ARBA00022485"/>
    </source>
</evidence>
<dbReference type="FunFam" id="1.10.340.30:FF:000002">
    <property type="entry name" value="Adenine DNA glycosylase"/>
    <property type="match status" value="1"/>
</dbReference>
<comment type="catalytic activity">
    <reaction evidence="1 14">
        <text>Hydrolyzes free adenine bases from 7,8-dihydro-8-oxoguanine:adenine mismatched double-stranded DNA, leaving an apurinic site.</text>
        <dbReference type="EC" id="3.2.2.31"/>
    </reaction>
</comment>
<dbReference type="GO" id="GO:0032357">
    <property type="term" value="F:oxidized purine DNA binding"/>
    <property type="evidence" value="ECO:0007669"/>
    <property type="project" value="TreeGrafter"/>
</dbReference>
<dbReference type="SMART" id="SM00478">
    <property type="entry name" value="ENDO3c"/>
    <property type="match status" value="1"/>
</dbReference>
<dbReference type="GO" id="GO:0006298">
    <property type="term" value="P:mismatch repair"/>
    <property type="evidence" value="ECO:0007669"/>
    <property type="project" value="TreeGrafter"/>
</dbReference>
<evidence type="ECO:0000256" key="12">
    <source>
        <dbReference type="ARBA" id="ARBA00023204"/>
    </source>
</evidence>
<evidence type="ECO:0000256" key="10">
    <source>
        <dbReference type="ARBA" id="ARBA00023004"/>
    </source>
</evidence>
<dbReference type="CDD" id="cd03431">
    <property type="entry name" value="NUDIX_DNA_Glycosylase_C-MutY"/>
    <property type="match status" value="1"/>
</dbReference>
<dbReference type="InterPro" id="IPR003265">
    <property type="entry name" value="HhH-GPD_domain"/>
</dbReference>
<name>A0A9X1R6A1_9BRAD</name>
<dbReference type="Pfam" id="PF14815">
    <property type="entry name" value="NUDIX_4"/>
    <property type="match status" value="1"/>
</dbReference>
<comment type="cofactor">
    <cofactor evidence="14">
        <name>[4Fe-4S] cluster</name>
        <dbReference type="ChEBI" id="CHEBI:49883"/>
    </cofactor>
    <text evidence="14">Binds 1 [4Fe-4S] cluster.</text>
</comment>
<dbReference type="Gene3D" id="1.10.340.30">
    <property type="entry name" value="Hypothetical protein, domain 2"/>
    <property type="match status" value="1"/>
</dbReference>
<dbReference type="Gene3D" id="1.10.1670.10">
    <property type="entry name" value="Helix-hairpin-Helix base-excision DNA repair enzymes (C-terminal)"/>
    <property type="match status" value="1"/>
</dbReference>
<dbReference type="PANTHER" id="PTHR42944">
    <property type="entry name" value="ADENINE DNA GLYCOSYLASE"/>
    <property type="match status" value="1"/>
</dbReference>
<organism evidence="16 17">
    <name type="scientific">Bradyrhizobium zhengyangense</name>
    <dbReference type="NCBI Taxonomy" id="2911009"/>
    <lineage>
        <taxon>Bacteria</taxon>
        <taxon>Pseudomonadati</taxon>
        <taxon>Pseudomonadota</taxon>
        <taxon>Alphaproteobacteria</taxon>
        <taxon>Hyphomicrobiales</taxon>
        <taxon>Nitrobacteraceae</taxon>
        <taxon>Bradyrhizobium</taxon>
    </lineage>
</organism>
<dbReference type="GO" id="GO:0051539">
    <property type="term" value="F:4 iron, 4 sulfur cluster binding"/>
    <property type="evidence" value="ECO:0007669"/>
    <property type="project" value="UniProtKB-UniRule"/>
</dbReference>
<evidence type="ECO:0000256" key="1">
    <source>
        <dbReference type="ARBA" id="ARBA00000843"/>
    </source>
</evidence>
<evidence type="ECO:0000256" key="8">
    <source>
        <dbReference type="ARBA" id="ARBA00022763"/>
    </source>
</evidence>
<evidence type="ECO:0000256" key="13">
    <source>
        <dbReference type="ARBA" id="ARBA00023295"/>
    </source>
</evidence>
<dbReference type="Pfam" id="PF00730">
    <property type="entry name" value="HhH-GPD"/>
    <property type="match status" value="1"/>
</dbReference>
<dbReference type="GO" id="GO:0035485">
    <property type="term" value="F:adenine/guanine mispair binding"/>
    <property type="evidence" value="ECO:0007669"/>
    <property type="project" value="TreeGrafter"/>
</dbReference>
<dbReference type="InterPro" id="IPR023170">
    <property type="entry name" value="HhH_base_excis_C"/>
</dbReference>
<dbReference type="Proteomes" id="UP001139054">
    <property type="component" value="Unassembled WGS sequence"/>
</dbReference>
<gene>
    <name evidence="16" type="primary">mutY</name>
    <name evidence="16" type="ORF">L6654_00145</name>
</gene>
<dbReference type="Pfam" id="PF00633">
    <property type="entry name" value="HHH"/>
    <property type="match status" value="1"/>
</dbReference>
<evidence type="ECO:0000256" key="5">
    <source>
        <dbReference type="ARBA" id="ARBA00022023"/>
    </source>
</evidence>
<dbReference type="GO" id="GO:0006284">
    <property type="term" value="P:base-excision repair"/>
    <property type="evidence" value="ECO:0007669"/>
    <property type="project" value="UniProtKB-UniRule"/>
</dbReference>
<dbReference type="InterPro" id="IPR029119">
    <property type="entry name" value="MutY_C"/>
</dbReference>
<evidence type="ECO:0000256" key="2">
    <source>
        <dbReference type="ARBA" id="ARBA00002933"/>
    </source>
</evidence>
<evidence type="ECO:0000256" key="9">
    <source>
        <dbReference type="ARBA" id="ARBA00022801"/>
    </source>
</evidence>
<evidence type="ECO:0000256" key="14">
    <source>
        <dbReference type="RuleBase" id="RU365096"/>
    </source>
</evidence>
<feature type="domain" description="HhH-GPD" evidence="15">
    <location>
        <begin position="57"/>
        <end position="206"/>
    </location>
</feature>
<evidence type="ECO:0000256" key="7">
    <source>
        <dbReference type="ARBA" id="ARBA00022723"/>
    </source>
</evidence>
<dbReference type="SUPFAM" id="SSF55811">
    <property type="entry name" value="Nudix"/>
    <property type="match status" value="1"/>
</dbReference>
<evidence type="ECO:0000256" key="3">
    <source>
        <dbReference type="ARBA" id="ARBA00008343"/>
    </source>
</evidence>
<dbReference type="SUPFAM" id="SSF48150">
    <property type="entry name" value="DNA-glycosylase"/>
    <property type="match status" value="1"/>
</dbReference>
<comment type="similarity">
    <text evidence="3 14">Belongs to the Nth/MutY family.</text>
</comment>
<keyword evidence="9" id="KW-0378">Hydrolase</keyword>
<keyword evidence="12" id="KW-0234">DNA repair</keyword>
<dbReference type="InterPro" id="IPR044298">
    <property type="entry name" value="MIG/MutY"/>
</dbReference>
<dbReference type="Gene3D" id="3.90.79.10">
    <property type="entry name" value="Nucleoside Triphosphate Pyrophosphohydrolase"/>
    <property type="match status" value="1"/>
</dbReference>
<dbReference type="SMART" id="SM00525">
    <property type="entry name" value="FES"/>
    <property type="match status" value="1"/>
</dbReference>
<dbReference type="AlphaFoldDB" id="A0A9X1R6A1"/>
<dbReference type="InterPro" id="IPR004035">
    <property type="entry name" value="Endouclease-III_FeS-bd_BS"/>
</dbReference>
<dbReference type="RefSeq" id="WP_237889360.1">
    <property type="nucleotide sequence ID" value="NZ_JAKLTY010000001.1"/>
</dbReference>
<dbReference type="GO" id="GO:0034039">
    <property type="term" value="F:8-oxo-7,8-dihydroguanine DNA N-glycosylase activity"/>
    <property type="evidence" value="ECO:0007669"/>
    <property type="project" value="TreeGrafter"/>
</dbReference>
<keyword evidence="6" id="KW-0004">4Fe-4S</keyword>
<dbReference type="EMBL" id="JAKLTY010000001">
    <property type="protein sequence ID" value="MCG2625014.1"/>
    <property type="molecule type" value="Genomic_DNA"/>
</dbReference>
<evidence type="ECO:0000259" key="15">
    <source>
        <dbReference type="SMART" id="SM00478"/>
    </source>
</evidence>
<dbReference type="PROSITE" id="PS01155">
    <property type="entry name" value="ENDONUCLEASE_III_2"/>
    <property type="match status" value="1"/>
</dbReference>
<dbReference type="GO" id="GO:0000701">
    <property type="term" value="F:purine-specific mismatch base pair DNA N-glycosylase activity"/>
    <property type="evidence" value="ECO:0007669"/>
    <property type="project" value="UniProtKB-EC"/>
</dbReference>
<evidence type="ECO:0000313" key="16">
    <source>
        <dbReference type="EMBL" id="MCG2625014.1"/>
    </source>
</evidence>
<accession>A0A9X1R6A1</accession>
<dbReference type="InterPro" id="IPR005760">
    <property type="entry name" value="A/G_AdeGlyc_MutY"/>
</dbReference>
<dbReference type="InterPro" id="IPR004036">
    <property type="entry name" value="Endonuclease-III-like_CS2"/>
</dbReference>
<dbReference type="InterPro" id="IPR015797">
    <property type="entry name" value="NUDIX_hydrolase-like_dom_sf"/>
</dbReference>
<dbReference type="Pfam" id="PF10576">
    <property type="entry name" value="EndIII_4Fe-2S"/>
    <property type="match status" value="1"/>
</dbReference>
<comment type="caution">
    <text evidence="16">The sequence shown here is derived from an EMBL/GenBank/DDBJ whole genome shotgun (WGS) entry which is preliminary data.</text>
</comment>
<keyword evidence="8 14" id="KW-0227">DNA damage</keyword>
<dbReference type="PROSITE" id="PS00764">
    <property type="entry name" value="ENDONUCLEASE_III_1"/>
    <property type="match status" value="1"/>
</dbReference>
<comment type="function">
    <text evidence="2">Adenine glycosylase active on G-A mispairs. MutY also corrects error-prone DNA synthesis past GO lesions which are due to the oxidatively damaged form of guanine: 7,8-dihydro-8-oxoguanine (8-oxo-dGTP).</text>
</comment>
<dbReference type="PANTHER" id="PTHR42944:SF1">
    <property type="entry name" value="ADENINE DNA GLYCOSYLASE"/>
    <property type="match status" value="1"/>
</dbReference>
<evidence type="ECO:0000256" key="4">
    <source>
        <dbReference type="ARBA" id="ARBA00012045"/>
    </source>
</evidence>
<evidence type="ECO:0000256" key="11">
    <source>
        <dbReference type="ARBA" id="ARBA00023014"/>
    </source>
</evidence>
<dbReference type="CDD" id="cd00056">
    <property type="entry name" value="ENDO3c"/>
    <property type="match status" value="1"/>
</dbReference>
<dbReference type="NCBIfam" id="TIGR01084">
    <property type="entry name" value="mutY"/>
    <property type="match status" value="1"/>
</dbReference>
<dbReference type="InterPro" id="IPR011257">
    <property type="entry name" value="DNA_glycosylase"/>
</dbReference>
<dbReference type="InterPro" id="IPR003651">
    <property type="entry name" value="Endonuclease3_FeS-loop_motif"/>
</dbReference>
<reference evidence="16" key="1">
    <citation type="submission" date="2022-01" db="EMBL/GenBank/DDBJ databases">
        <title>Genome sequnece data of strain Bradyrhizobium sp. nov.</title>
        <authorList>
            <person name="Zhang J."/>
        </authorList>
    </citation>
    <scope>NUCLEOTIDE SEQUENCE</scope>
    <source>
        <strain evidence="16">WYCCWR 13023</strain>
    </source>
</reference>